<evidence type="ECO:0000313" key="3">
    <source>
        <dbReference type="Proteomes" id="UP000029223"/>
    </source>
</evidence>
<reference evidence="3" key="1">
    <citation type="submission" date="2014-09" db="EMBL/GenBank/DDBJ databases">
        <title>Vibrio variabilis JCM 19239. (C206) whole genome shotgun sequence.</title>
        <authorList>
            <person name="Sawabe T."/>
            <person name="Meirelles P."/>
            <person name="Nakanishi M."/>
            <person name="Sayaka M."/>
            <person name="Hattori M."/>
            <person name="Ohkuma M."/>
        </authorList>
    </citation>
    <scope>NUCLEOTIDE SEQUENCE [LARGE SCALE GENOMIC DNA]</scope>
    <source>
        <strain evidence="3">JCM 19239</strain>
    </source>
</reference>
<dbReference type="EMBL" id="BBMS01000054">
    <property type="protein sequence ID" value="GAL28953.1"/>
    <property type="molecule type" value="Genomic_DNA"/>
</dbReference>
<dbReference type="Proteomes" id="UP000029223">
    <property type="component" value="Unassembled WGS sequence"/>
</dbReference>
<sequence>MKSLGVGLALLTSTSVLASELVINQLGFVPQADKKVFWVDYVAM</sequence>
<gene>
    <name evidence="2" type="ORF">JCM19239_1688</name>
</gene>
<evidence type="ECO:0000313" key="2">
    <source>
        <dbReference type="EMBL" id="GAL28953.1"/>
    </source>
</evidence>
<proteinExistence type="predicted"/>
<keyword evidence="3" id="KW-1185">Reference proteome</keyword>
<keyword evidence="1" id="KW-0732">Signal</keyword>
<name>A0ABQ0JJL0_9VIBR</name>
<comment type="caution">
    <text evidence="2">The sequence shown here is derived from an EMBL/GenBank/DDBJ whole genome shotgun (WGS) entry which is preliminary data.</text>
</comment>
<protein>
    <submittedName>
        <fullName evidence="2">Uncharacterized protein</fullName>
    </submittedName>
</protein>
<evidence type="ECO:0000256" key="1">
    <source>
        <dbReference type="SAM" id="SignalP"/>
    </source>
</evidence>
<organism evidence="2 3">
    <name type="scientific">Vibrio variabilis</name>
    <dbReference type="NCBI Taxonomy" id="990271"/>
    <lineage>
        <taxon>Bacteria</taxon>
        <taxon>Pseudomonadati</taxon>
        <taxon>Pseudomonadota</taxon>
        <taxon>Gammaproteobacteria</taxon>
        <taxon>Vibrionales</taxon>
        <taxon>Vibrionaceae</taxon>
        <taxon>Vibrio</taxon>
    </lineage>
</organism>
<accession>A0ABQ0JJL0</accession>
<feature type="chain" id="PRO_5047243861" evidence="1">
    <location>
        <begin position="19"/>
        <end position="44"/>
    </location>
</feature>
<feature type="signal peptide" evidence="1">
    <location>
        <begin position="1"/>
        <end position="18"/>
    </location>
</feature>
<reference evidence="3" key="2">
    <citation type="submission" date="2014-09" db="EMBL/GenBank/DDBJ databases">
        <authorList>
            <consortium name="NBRP consortium"/>
            <person name="Sawabe T."/>
            <person name="Meirelles P."/>
            <person name="Nakanishi M."/>
            <person name="Sayaka M."/>
            <person name="Hattori M."/>
            <person name="Ohkuma M."/>
        </authorList>
    </citation>
    <scope>NUCLEOTIDE SEQUENCE [LARGE SCALE GENOMIC DNA]</scope>
    <source>
        <strain evidence="3">JCM 19239</strain>
    </source>
</reference>